<feature type="domain" description="DNA-binding phage zinc finger" evidence="1">
    <location>
        <begin position="12"/>
        <end position="49"/>
    </location>
</feature>
<organism evidence="2">
    <name type="scientific">marine sediment metagenome</name>
    <dbReference type="NCBI Taxonomy" id="412755"/>
    <lineage>
        <taxon>unclassified sequences</taxon>
        <taxon>metagenomes</taxon>
        <taxon>ecological metagenomes</taxon>
    </lineage>
</organism>
<comment type="caution">
    <text evidence="2">The sequence shown here is derived from an EMBL/GenBank/DDBJ whole genome shotgun (WGS) entry which is preliminary data.</text>
</comment>
<dbReference type="Pfam" id="PF24623">
    <property type="entry name" value="Phage_zn_bind_8"/>
    <property type="match status" value="1"/>
</dbReference>
<dbReference type="InterPro" id="IPR056911">
    <property type="entry name" value="Phage_Znf_bind_put"/>
</dbReference>
<dbReference type="AlphaFoldDB" id="A0A0F9AIG2"/>
<reference evidence="2" key="1">
    <citation type="journal article" date="2015" name="Nature">
        <title>Complex archaea that bridge the gap between prokaryotes and eukaryotes.</title>
        <authorList>
            <person name="Spang A."/>
            <person name="Saw J.H."/>
            <person name="Jorgensen S.L."/>
            <person name="Zaremba-Niedzwiedzka K."/>
            <person name="Martijn J."/>
            <person name="Lind A.E."/>
            <person name="van Eijk R."/>
            <person name="Schleper C."/>
            <person name="Guy L."/>
            <person name="Ettema T.J."/>
        </authorList>
    </citation>
    <scope>NUCLEOTIDE SEQUENCE</scope>
</reference>
<evidence type="ECO:0000313" key="2">
    <source>
        <dbReference type="EMBL" id="KKK98090.1"/>
    </source>
</evidence>
<sequence length="61" mass="6537">MTKIANWKAELLGVPCPKCGAVPGVSCRTADGNIVDVADSHVARKRVVDSRYTGKRGPLDR</sequence>
<evidence type="ECO:0000259" key="1">
    <source>
        <dbReference type="Pfam" id="PF24623"/>
    </source>
</evidence>
<dbReference type="EMBL" id="LAZR01045768">
    <property type="protein sequence ID" value="KKK98090.1"/>
    <property type="molecule type" value="Genomic_DNA"/>
</dbReference>
<name>A0A0F9AIG2_9ZZZZ</name>
<accession>A0A0F9AIG2</accession>
<gene>
    <name evidence="2" type="ORF">LCGC14_2646230</name>
</gene>
<proteinExistence type="predicted"/>
<protein>
    <recommendedName>
        <fullName evidence="1">DNA-binding phage zinc finger domain-containing protein</fullName>
    </recommendedName>
</protein>